<feature type="domain" description="GAF" evidence="4">
    <location>
        <begin position="38"/>
        <end position="201"/>
    </location>
</feature>
<dbReference type="SUPFAM" id="SSF55781">
    <property type="entry name" value="GAF domain-like"/>
    <property type="match status" value="2"/>
</dbReference>
<evidence type="ECO:0000256" key="1">
    <source>
        <dbReference type="ARBA" id="ARBA00022679"/>
    </source>
</evidence>
<keyword evidence="3" id="KW-0902">Two-component regulatory system</keyword>
<name>A0ABY2PML2_9ACTN</name>
<evidence type="ECO:0000313" key="6">
    <source>
        <dbReference type="EMBL" id="TGZ12306.1"/>
    </source>
</evidence>
<keyword evidence="7" id="KW-1185">Reference proteome</keyword>
<protein>
    <submittedName>
        <fullName evidence="6">GAF domain-containing protein</fullName>
    </submittedName>
</protein>
<evidence type="ECO:0000259" key="5">
    <source>
        <dbReference type="SMART" id="SM00387"/>
    </source>
</evidence>
<reference evidence="6 7" key="1">
    <citation type="submission" date="2019-04" db="EMBL/GenBank/DDBJ databases">
        <title>Streptomyces rhizosphaericola sp. nov., an actinobacterium isolated from the wheat rhizosphere.</title>
        <authorList>
            <person name="Vargas Hoyos H.A."/>
            <person name="Santos S.N."/>
            <person name="Genuario D.B."/>
            <person name="Melo I.S."/>
            <person name="Da Silva L.J."/>
            <person name="Da Silva F.S.P."/>
            <person name="Zucchi T.D."/>
        </authorList>
    </citation>
    <scope>NUCLEOTIDE SEQUENCE [LARGE SCALE GENOMIC DNA]</scope>
    <source>
        <strain evidence="6 7">1AS2c</strain>
    </source>
</reference>
<sequence length="577" mass="60900">MGGEARETGRARLPRLRLDELLDELQGRIDEALGTRDRLNGLLEAVMSVGRELALPQVLRGIVEAAVVLVDAEYGALGVIGDDQRLSEFLPIGIGDDVRERIGDLPSGHGLLGELIRHPEPLRLGELSEHPTSYGFPPHHPPMHTFLGVPIRVREEVFGNLYLTEKRGGADFDAEDEAVVSTLAVAAGIAIENARLYEAGRLRERWLAAGSDFTSALLSGSPEPEVLEGMLSGAVDVAGADLGVFHLVGAEGELSGSLAHGERAGTHRGLALPTTRGTLAGAVLAADSLMTVADIANDPRITVRPERWAGFGPAVAVIVGTKEKLSGVLILARLQGGPPFAGPEIASLPDFAGQAALALELAERRRAAERVSLLEDRDRIARDLHDLAIQRLFATGMTLQSARPFVERPEAAERLGRAIDDLDTTIKIIRSTIFGLRDHEPTGDAPGLRTRVVQAVDAAAPSLGFPPALRMEGLIDTDVPQEVADQVVAVIVEALSNIARHAGADRAEAAVVAGGGALTVTVTDDGVGLPEGAHGSGLRNLAERAGRLRGTFSATARPAPHHGTVLEWRVPLPAGRG</sequence>
<dbReference type="Gene3D" id="3.30.565.10">
    <property type="entry name" value="Histidine kinase-like ATPase, C-terminal domain"/>
    <property type="match status" value="1"/>
</dbReference>
<dbReference type="InterPro" id="IPR003018">
    <property type="entry name" value="GAF"/>
</dbReference>
<evidence type="ECO:0000313" key="7">
    <source>
        <dbReference type="Proteomes" id="UP000306274"/>
    </source>
</evidence>
<keyword evidence="1" id="KW-0808">Transferase</keyword>
<feature type="domain" description="Histidine kinase/HSP90-like ATPase" evidence="5">
    <location>
        <begin position="482"/>
        <end position="574"/>
    </location>
</feature>
<dbReference type="Pfam" id="PF07730">
    <property type="entry name" value="HisKA_3"/>
    <property type="match status" value="1"/>
</dbReference>
<dbReference type="InterPro" id="IPR050482">
    <property type="entry name" value="Sensor_HK_TwoCompSys"/>
</dbReference>
<dbReference type="Pfam" id="PF13185">
    <property type="entry name" value="GAF_2"/>
    <property type="match status" value="2"/>
</dbReference>
<dbReference type="Gene3D" id="3.30.450.40">
    <property type="match status" value="2"/>
</dbReference>
<dbReference type="SMART" id="SM00387">
    <property type="entry name" value="HATPase_c"/>
    <property type="match status" value="1"/>
</dbReference>
<proteinExistence type="predicted"/>
<evidence type="ECO:0000256" key="2">
    <source>
        <dbReference type="ARBA" id="ARBA00022777"/>
    </source>
</evidence>
<gene>
    <name evidence="6" type="ORF">E5Z02_00165</name>
</gene>
<dbReference type="RefSeq" id="WP_136015196.1">
    <property type="nucleotide sequence ID" value="NZ_SRZK01000001.1"/>
</dbReference>
<dbReference type="EMBL" id="SRZK01000001">
    <property type="protein sequence ID" value="TGZ12306.1"/>
    <property type="molecule type" value="Genomic_DNA"/>
</dbReference>
<evidence type="ECO:0000259" key="4">
    <source>
        <dbReference type="SMART" id="SM00065"/>
    </source>
</evidence>
<accession>A0ABY2PML2</accession>
<dbReference type="SUPFAM" id="SSF55874">
    <property type="entry name" value="ATPase domain of HSP90 chaperone/DNA topoisomerase II/histidine kinase"/>
    <property type="match status" value="1"/>
</dbReference>
<dbReference type="InterPro" id="IPR029016">
    <property type="entry name" value="GAF-like_dom_sf"/>
</dbReference>
<dbReference type="Gene3D" id="1.20.5.1930">
    <property type="match status" value="1"/>
</dbReference>
<dbReference type="Pfam" id="PF02518">
    <property type="entry name" value="HATPase_c"/>
    <property type="match status" value="1"/>
</dbReference>
<evidence type="ECO:0000256" key="3">
    <source>
        <dbReference type="ARBA" id="ARBA00023012"/>
    </source>
</evidence>
<dbReference type="CDD" id="cd16917">
    <property type="entry name" value="HATPase_UhpB-NarQ-NarX-like"/>
    <property type="match status" value="1"/>
</dbReference>
<dbReference type="InterPro" id="IPR011712">
    <property type="entry name" value="Sig_transdc_His_kin_sub3_dim/P"/>
</dbReference>
<organism evidence="6 7">
    <name type="scientific">Streptomyces rhizosphaericola</name>
    <dbReference type="NCBI Taxonomy" id="2564098"/>
    <lineage>
        <taxon>Bacteria</taxon>
        <taxon>Bacillati</taxon>
        <taxon>Actinomycetota</taxon>
        <taxon>Actinomycetes</taxon>
        <taxon>Kitasatosporales</taxon>
        <taxon>Streptomycetaceae</taxon>
        <taxon>Streptomyces</taxon>
    </lineage>
</organism>
<dbReference type="PANTHER" id="PTHR24421">
    <property type="entry name" value="NITRATE/NITRITE SENSOR PROTEIN NARX-RELATED"/>
    <property type="match status" value="1"/>
</dbReference>
<dbReference type="SMART" id="SM00065">
    <property type="entry name" value="GAF"/>
    <property type="match status" value="2"/>
</dbReference>
<dbReference type="InterPro" id="IPR003594">
    <property type="entry name" value="HATPase_dom"/>
</dbReference>
<dbReference type="InterPro" id="IPR036890">
    <property type="entry name" value="HATPase_C_sf"/>
</dbReference>
<dbReference type="Proteomes" id="UP000306274">
    <property type="component" value="Unassembled WGS sequence"/>
</dbReference>
<feature type="domain" description="GAF" evidence="4">
    <location>
        <begin position="222"/>
        <end position="369"/>
    </location>
</feature>
<keyword evidence="2" id="KW-0418">Kinase</keyword>
<dbReference type="PANTHER" id="PTHR24421:SF56">
    <property type="entry name" value="OXYGEN SENSOR HISTIDINE KINASE RESPONSE REGULATOR DOST"/>
    <property type="match status" value="1"/>
</dbReference>
<comment type="caution">
    <text evidence="6">The sequence shown here is derived from an EMBL/GenBank/DDBJ whole genome shotgun (WGS) entry which is preliminary data.</text>
</comment>